<dbReference type="KEGG" id="pma:Pro_0573"/>
<dbReference type="Pfam" id="PF11460">
    <property type="entry name" value="DUF3007"/>
    <property type="match status" value="1"/>
</dbReference>
<dbReference type="HOGENOM" id="CLU_083153_3_0_3"/>
<evidence type="ECO:0000313" key="2">
    <source>
        <dbReference type="EMBL" id="AAP99618.1"/>
    </source>
</evidence>
<accession>Q7VD16</accession>
<dbReference type="STRING" id="167539.Pro_0573"/>
<dbReference type="InterPro" id="IPR021562">
    <property type="entry name" value="DUF3007"/>
</dbReference>
<keyword evidence="1" id="KW-0472">Membrane</keyword>
<dbReference type="EnsemblBacteria" id="AAP99618">
    <property type="protein sequence ID" value="AAP99618"/>
    <property type="gene ID" value="Pro_0573"/>
</dbReference>
<dbReference type="RefSeq" id="WP_011124726.1">
    <property type="nucleotide sequence ID" value="NC_005042.1"/>
</dbReference>
<keyword evidence="3" id="KW-1185">Reference proteome</keyword>
<dbReference type="EMBL" id="AE017126">
    <property type="protein sequence ID" value="AAP99618.1"/>
    <property type="molecule type" value="Genomic_DNA"/>
</dbReference>
<evidence type="ECO:0000313" key="3">
    <source>
        <dbReference type="Proteomes" id="UP000001420"/>
    </source>
</evidence>
<dbReference type="AlphaFoldDB" id="Q7VD16"/>
<dbReference type="Proteomes" id="UP000001420">
    <property type="component" value="Chromosome"/>
</dbReference>
<evidence type="ECO:0000256" key="1">
    <source>
        <dbReference type="SAM" id="Phobius"/>
    </source>
</evidence>
<reference evidence="2 3" key="1">
    <citation type="journal article" date="2003" name="Proc. Natl. Acad. Sci. U.S.A.">
        <title>Genome sequence of the cyanobacterium Prochlorococcus marinus SS120, a nearly minimal oxyphototrophic genome.</title>
        <authorList>
            <person name="Dufresne A."/>
            <person name="Salanoubat M."/>
            <person name="Partensky F."/>
            <person name="Artiguenave F."/>
            <person name="Axmann I.M."/>
            <person name="Barbe V."/>
            <person name="Duprat S."/>
            <person name="Galperin M.Y."/>
            <person name="Koonin E.V."/>
            <person name="Le Gall F."/>
            <person name="Makarova K.S."/>
            <person name="Ostrowski M."/>
            <person name="Oztas S."/>
            <person name="Robert C."/>
            <person name="Rogozin I.B."/>
            <person name="Scanlan D.J."/>
            <person name="Tandeau de Marsac N."/>
            <person name="Weissenbach J."/>
            <person name="Wincker P."/>
            <person name="Wolf Y.I."/>
            <person name="Hess W.R."/>
        </authorList>
    </citation>
    <scope>NUCLEOTIDE SEQUENCE [LARGE SCALE GENOMIC DNA]</scope>
    <source>
        <strain evidence="3">SARG / CCMP1375 / SS120</strain>
    </source>
</reference>
<organism evidence="2 3">
    <name type="scientific">Prochlorococcus marinus (strain SARG / CCMP1375 / SS120)</name>
    <dbReference type="NCBI Taxonomy" id="167539"/>
    <lineage>
        <taxon>Bacteria</taxon>
        <taxon>Bacillati</taxon>
        <taxon>Cyanobacteriota</taxon>
        <taxon>Cyanophyceae</taxon>
        <taxon>Synechococcales</taxon>
        <taxon>Prochlorococcaceae</taxon>
        <taxon>Prochlorococcus</taxon>
    </lineage>
</organism>
<name>Q7VD16_PROMA</name>
<dbReference type="PATRIC" id="fig|167539.5.peg.588"/>
<protein>
    <submittedName>
        <fullName evidence="2">Uncharacterized membrane protein</fullName>
    </submittedName>
</protein>
<sequence length="110" mass="12546">MTKANVIQLGLILFLLGGIGYGSFVLVGFDAQTAGIASQSLLVLLICVWVISYFVRVITGKMTFMEQRKRYRTEYEQVTNRELQKKFDSMTNDQKISLIKELEDEDNDAK</sequence>
<feature type="transmembrane region" description="Helical" evidence="1">
    <location>
        <begin position="41"/>
        <end position="59"/>
    </location>
</feature>
<dbReference type="eggNOG" id="ENOG5034A3V">
    <property type="taxonomic scope" value="Bacteria"/>
</dbReference>
<keyword evidence="1" id="KW-1133">Transmembrane helix</keyword>
<dbReference type="OrthoDB" id="467669at2"/>
<keyword evidence="1" id="KW-0812">Transmembrane</keyword>
<proteinExistence type="predicted"/>
<gene>
    <name evidence="2" type="ordered locus">Pro_0573</name>
</gene>
<feature type="transmembrane region" description="Helical" evidence="1">
    <location>
        <begin position="7"/>
        <end position="29"/>
    </location>
</feature>